<reference evidence="2 3" key="1">
    <citation type="submission" date="2020-04" db="EMBL/GenBank/DDBJ databases">
        <title>Perkinsus chesapeaki whole genome sequence.</title>
        <authorList>
            <person name="Bogema D.R."/>
        </authorList>
    </citation>
    <scope>NUCLEOTIDE SEQUENCE [LARGE SCALE GENOMIC DNA]</scope>
    <source>
        <strain evidence="2">ATCC PRA-425</strain>
    </source>
</reference>
<protein>
    <recommendedName>
        <fullName evidence="1">Peptidase A1 domain-containing protein</fullName>
    </recommendedName>
</protein>
<evidence type="ECO:0000259" key="1">
    <source>
        <dbReference type="Pfam" id="PF00026"/>
    </source>
</evidence>
<comment type="caution">
    <text evidence="2">The sequence shown here is derived from an EMBL/GenBank/DDBJ whole genome shotgun (WGS) entry which is preliminary data.</text>
</comment>
<accession>A0A7J6MQ90</accession>
<dbReference type="Pfam" id="PF00026">
    <property type="entry name" value="Asp"/>
    <property type="match status" value="1"/>
</dbReference>
<dbReference type="InterPro" id="IPR021109">
    <property type="entry name" value="Peptidase_aspartic_dom_sf"/>
</dbReference>
<keyword evidence="3" id="KW-1185">Reference proteome</keyword>
<evidence type="ECO:0000313" key="2">
    <source>
        <dbReference type="EMBL" id="KAF4673390.1"/>
    </source>
</evidence>
<dbReference type="EMBL" id="JAAPAO010000084">
    <property type="protein sequence ID" value="KAF4673390.1"/>
    <property type="molecule type" value="Genomic_DNA"/>
</dbReference>
<organism evidence="2 3">
    <name type="scientific">Perkinsus chesapeaki</name>
    <name type="common">Clam parasite</name>
    <name type="synonym">Perkinsus andrewsi</name>
    <dbReference type="NCBI Taxonomy" id="330153"/>
    <lineage>
        <taxon>Eukaryota</taxon>
        <taxon>Sar</taxon>
        <taxon>Alveolata</taxon>
        <taxon>Perkinsozoa</taxon>
        <taxon>Perkinsea</taxon>
        <taxon>Perkinsida</taxon>
        <taxon>Perkinsidae</taxon>
        <taxon>Perkinsus</taxon>
    </lineage>
</organism>
<dbReference type="Gene3D" id="2.40.70.10">
    <property type="entry name" value="Acid Proteases"/>
    <property type="match status" value="1"/>
</dbReference>
<proteinExistence type="predicted"/>
<name>A0A7J6MQ90_PERCH</name>
<sequence>MARGEISLPFKDGIVSGVKFDGQPLKLSIDTGLSGTYVVYKDWYERTYGKDACKQFQMGCYSCPGGCDPYAKEKHVTGFGDGSAITSVLHKGTLSLAGIKLDMQFRLIVDFSPSSEVECDTVMNILGLAFGSTTSRQTVPNQLYLNKMIKKYAVAICSPSDLDSFTGSLILGDWNGLCAIKADVAIIPMTRPHKHSLLDSDLPAYGLVSGSQ</sequence>
<dbReference type="Proteomes" id="UP000591131">
    <property type="component" value="Unassembled WGS sequence"/>
</dbReference>
<dbReference type="InterPro" id="IPR033121">
    <property type="entry name" value="PEPTIDASE_A1"/>
</dbReference>
<dbReference type="SUPFAM" id="SSF50630">
    <property type="entry name" value="Acid proteases"/>
    <property type="match status" value="1"/>
</dbReference>
<feature type="domain" description="Peptidase A1" evidence="1">
    <location>
        <begin position="22"/>
        <end position="176"/>
    </location>
</feature>
<evidence type="ECO:0000313" key="3">
    <source>
        <dbReference type="Proteomes" id="UP000591131"/>
    </source>
</evidence>
<dbReference type="AlphaFoldDB" id="A0A7J6MQ90"/>
<gene>
    <name evidence="2" type="ORF">FOL47_010636</name>
</gene>